<proteinExistence type="predicted"/>
<evidence type="ECO:0000256" key="1">
    <source>
        <dbReference type="SAM" id="MobiDB-lite"/>
    </source>
</evidence>
<evidence type="ECO:0000313" key="3">
    <source>
        <dbReference type="Proteomes" id="UP000198707"/>
    </source>
</evidence>
<dbReference type="Pfam" id="PF13384">
    <property type="entry name" value="HTH_23"/>
    <property type="match status" value="1"/>
</dbReference>
<feature type="compositionally biased region" description="Low complexity" evidence="1">
    <location>
        <begin position="87"/>
        <end position="97"/>
    </location>
</feature>
<keyword evidence="3" id="KW-1185">Reference proteome</keyword>
<organism evidence="2 3">
    <name type="scientific">Micromonospora phaseoli</name>
    <dbReference type="NCBI Taxonomy" id="1144548"/>
    <lineage>
        <taxon>Bacteria</taxon>
        <taxon>Bacillati</taxon>
        <taxon>Actinomycetota</taxon>
        <taxon>Actinomycetes</taxon>
        <taxon>Micromonosporales</taxon>
        <taxon>Micromonosporaceae</taxon>
        <taxon>Micromonospora</taxon>
    </lineage>
</organism>
<evidence type="ECO:0000313" key="2">
    <source>
        <dbReference type="EMBL" id="SEJ53818.1"/>
    </source>
</evidence>
<gene>
    <name evidence="2" type="ORF">SAMN05443287_105151</name>
</gene>
<dbReference type="SUPFAM" id="SSF46689">
    <property type="entry name" value="Homeodomain-like"/>
    <property type="match status" value="1"/>
</dbReference>
<reference evidence="3" key="1">
    <citation type="submission" date="2016-10" db="EMBL/GenBank/DDBJ databases">
        <authorList>
            <person name="Varghese N."/>
            <person name="Submissions S."/>
        </authorList>
    </citation>
    <scope>NUCLEOTIDE SEQUENCE [LARGE SCALE GENOMIC DNA]</scope>
    <source>
        <strain evidence="3">CGMCC 4.7038</strain>
    </source>
</reference>
<dbReference type="GO" id="GO:0003677">
    <property type="term" value="F:DNA binding"/>
    <property type="evidence" value="ECO:0007669"/>
    <property type="project" value="UniProtKB-KW"/>
</dbReference>
<feature type="compositionally biased region" description="Basic and acidic residues" evidence="1">
    <location>
        <begin position="77"/>
        <end position="86"/>
    </location>
</feature>
<dbReference type="RefSeq" id="WP_092380580.1">
    <property type="nucleotide sequence ID" value="NZ_BOPI01000007.1"/>
</dbReference>
<dbReference type="OrthoDB" id="3512717at2"/>
<protein>
    <submittedName>
        <fullName evidence="2">Homeodomain-like domain-containing protein</fullName>
    </submittedName>
</protein>
<accession>A0A1H6ZKP1</accession>
<dbReference type="EMBL" id="FNYV01000005">
    <property type="protein sequence ID" value="SEJ53818.1"/>
    <property type="molecule type" value="Genomic_DNA"/>
</dbReference>
<sequence length="97" mass="10960">MSYGRSNLRFTADFDAAEVRRLRTEEQQSVPEIAQRLGVSRSTAYLWVRHLPLDRDPAQELERRRAHSKTVTAAQWGEHRRARDAARATTVAASAAG</sequence>
<dbReference type="InterPro" id="IPR009057">
    <property type="entry name" value="Homeodomain-like_sf"/>
</dbReference>
<name>A0A1H6ZKP1_9ACTN</name>
<keyword evidence="2" id="KW-0371">Homeobox</keyword>
<feature type="region of interest" description="Disordered" evidence="1">
    <location>
        <begin position="59"/>
        <end position="97"/>
    </location>
</feature>
<dbReference type="Proteomes" id="UP000198707">
    <property type="component" value="Unassembled WGS sequence"/>
</dbReference>
<dbReference type="AlphaFoldDB" id="A0A1H6ZKP1"/>
<keyword evidence="2" id="KW-0238">DNA-binding</keyword>